<dbReference type="AlphaFoldDB" id="A0A2A9FI07"/>
<keyword evidence="2" id="KW-1185">Reference proteome</keyword>
<name>A0A2A9FI07_9PSEU</name>
<dbReference type="Proteomes" id="UP000243542">
    <property type="component" value="Unassembled WGS sequence"/>
</dbReference>
<reference evidence="1 2" key="1">
    <citation type="submission" date="2017-10" db="EMBL/GenBank/DDBJ databases">
        <title>Sequencing the genomes of 1000 actinobacteria strains.</title>
        <authorList>
            <person name="Klenk H.-P."/>
        </authorList>
    </citation>
    <scope>NUCLEOTIDE SEQUENCE [LARGE SCALE GENOMIC DNA]</scope>
    <source>
        <strain evidence="1 2">DSM 46092</strain>
    </source>
</reference>
<organism evidence="1 2">
    <name type="scientific">Amycolatopsis sulphurea</name>
    <dbReference type="NCBI Taxonomy" id="76022"/>
    <lineage>
        <taxon>Bacteria</taxon>
        <taxon>Bacillati</taxon>
        <taxon>Actinomycetota</taxon>
        <taxon>Actinomycetes</taxon>
        <taxon>Pseudonocardiales</taxon>
        <taxon>Pseudonocardiaceae</taxon>
        <taxon>Amycolatopsis</taxon>
    </lineage>
</organism>
<dbReference type="RefSeq" id="WP_170069931.1">
    <property type="nucleotide sequence ID" value="NZ_JBIAKZ010000003.1"/>
</dbReference>
<evidence type="ECO:0000313" key="2">
    <source>
        <dbReference type="Proteomes" id="UP000243542"/>
    </source>
</evidence>
<comment type="caution">
    <text evidence="1">The sequence shown here is derived from an EMBL/GenBank/DDBJ whole genome shotgun (WGS) entry which is preliminary data.</text>
</comment>
<gene>
    <name evidence="1" type="ORF">ATK36_5617</name>
</gene>
<accession>A0A2A9FI07</accession>
<proteinExistence type="predicted"/>
<protein>
    <submittedName>
        <fullName evidence="1">Uncharacterized protein</fullName>
    </submittedName>
</protein>
<sequence length="48" mass="4934">MPDGYQVHLGSLRQHRGDVQDIAKGVHAAASACAVGDLSFGLVGLPFA</sequence>
<evidence type="ECO:0000313" key="1">
    <source>
        <dbReference type="EMBL" id="PFG50386.1"/>
    </source>
</evidence>
<dbReference type="EMBL" id="PDJK01000002">
    <property type="protein sequence ID" value="PFG50386.1"/>
    <property type="molecule type" value="Genomic_DNA"/>
</dbReference>